<protein>
    <recommendedName>
        <fullName evidence="2">Outer dynein arm-docking complex subunit 4</fullName>
    </recommendedName>
    <alternativeName>
        <fullName evidence="3">Tetratricopeptide repeat protein 25</fullName>
    </alternativeName>
</protein>
<feature type="compositionally biased region" description="Basic and acidic residues" evidence="5">
    <location>
        <begin position="606"/>
        <end position="622"/>
    </location>
</feature>
<feature type="compositionally biased region" description="Basic residues" evidence="5">
    <location>
        <begin position="129"/>
        <end position="154"/>
    </location>
</feature>
<organism evidence="6 7">
    <name type="scientific">Mya arenaria</name>
    <name type="common">Soft-shell clam</name>
    <dbReference type="NCBI Taxonomy" id="6604"/>
    <lineage>
        <taxon>Eukaryota</taxon>
        <taxon>Metazoa</taxon>
        <taxon>Spiralia</taxon>
        <taxon>Lophotrochozoa</taxon>
        <taxon>Mollusca</taxon>
        <taxon>Bivalvia</taxon>
        <taxon>Autobranchia</taxon>
        <taxon>Heteroconchia</taxon>
        <taxon>Euheterodonta</taxon>
        <taxon>Imparidentia</taxon>
        <taxon>Neoheterodontei</taxon>
        <taxon>Myida</taxon>
        <taxon>Myoidea</taxon>
        <taxon>Myidae</taxon>
        <taxon>Mya</taxon>
    </lineage>
</organism>
<dbReference type="InterPro" id="IPR040111">
    <property type="entry name" value="ODAD4"/>
</dbReference>
<accession>A0ABY7E976</accession>
<feature type="compositionally biased region" description="Polar residues" evidence="5">
    <location>
        <begin position="325"/>
        <end position="336"/>
    </location>
</feature>
<dbReference type="InterPro" id="IPR011990">
    <property type="entry name" value="TPR-like_helical_dom_sf"/>
</dbReference>
<feature type="compositionally biased region" description="Basic and acidic residues" evidence="5">
    <location>
        <begin position="312"/>
        <end position="324"/>
    </location>
</feature>
<evidence type="ECO:0000313" key="7">
    <source>
        <dbReference type="Proteomes" id="UP001164746"/>
    </source>
</evidence>
<proteinExistence type="predicted"/>
<dbReference type="PANTHER" id="PTHR23040">
    <property type="match status" value="1"/>
</dbReference>
<dbReference type="InterPro" id="IPR019734">
    <property type="entry name" value="TPR_rpt"/>
</dbReference>
<keyword evidence="4" id="KW-0802">TPR repeat</keyword>
<feature type="compositionally biased region" description="Basic residues" evidence="5">
    <location>
        <begin position="537"/>
        <end position="546"/>
    </location>
</feature>
<feature type="region of interest" description="Disordered" evidence="5">
    <location>
        <begin position="284"/>
        <end position="431"/>
    </location>
</feature>
<feature type="compositionally biased region" description="Low complexity" evidence="5">
    <location>
        <begin position="162"/>
        <end position="185"/>
    </location>
</feature>
<comment type="subcellular location">
    <subcellularLocation>
        <location evidence="1">Cytoplasm</location>
        <location evidence="1">Cytoskeleton</location>
        <location evidence="1">Cilium axoneme</location>
    </subcellularLocation>
</comment>
<feature type="repeat" description="TPR" evidence="4">
    <location>
        <begin position="197"/>
        <end position="230"/>
    </location>
</feature>
<evidence type="ECO:0000256" key="2">
    <source>
        <dbReference type="ARBA" id="ARBA00034139"/>
    </source>
</evidence>
<name>A0ABY7E976_MYAAR</name>
<evidence type="ECO:0000256" key="3">
    <source>
        <dbReference type="ARBA" id="ARBA00034143"/>
    </source>
</evidence>
<keyword evidence="7" id="KW-1185">Reference proteome</keyword>
<evidence type="ECO:0000313" key="6">
    <source>
        <dbReference type="EMBL" id="WAR06390.1"/>
    </source>
</evidence>
<sequence>MGVQVLSPESTHAKHLRSLPKLPKNSHYSMKPLNSVKPTRALPTVPNSNVSKLDPSVKLARALPRVPKQMDNKKAISVTGRHGRALPEVPFREVGNLKNSDTSISSRASTPQRTHNTSFSSHNESTHPMKNHLHHHSNTHHSNTHHAHHKNHHASHNDTHNTHVTNTHGNTTQRTLPKLPKLLQKPKPEQNRIEYMHDVYRKEGDTFSDEGNYEQALKSYNLALKFISNDKTTMIARSRGLLQKAELLLEQGDYETALNYFQKGARMRPDKDDFHDGIEKAKHGLSENHKVARKRKNTISPEEIVNQKKSKDRTEKARKNRENAQTHAQSQRTLSHLSDDNQDVSMASNGSSHRESVSIIQEEAPKAAPQPPMHVPAPPSQPPPSMSRGKLGRQMTPMPGRLRTRQSEQRTMEALQHPSHPEIPGHPATEDDVNEDVMKHILGNMYKDRDYLEKLLGETENITLPGTTNLGSTAKNGLNFLYDKVLTWVRKGEQVPVTQPTTLPRETKTSARRKSMAHGSSVESLLEEQEKENEARLKKRSRRKGQSKAPHTWYNFLENRKLEEAQERKNARNKFLHVVEGHKISPKEQANLEMKTSKRGSGGSRGRKEGGMRKSRDHDSKESLNQGFLFKSRKNTPMETSDSEEAIARRKTPPTKLRRFGGIKERQERRQAAVAKYAAKELEEIELAYAEGKQDECASKARHLMKILDGEDFPEKESYIATLHSYLGNVAIGRRDYEKGLGHHNMDLEIGEKYKLDEAVSRALGNLGRVYVLQKRHQEALDVFLRKTPMCTSRIETAWLFHEIGNCFLALGDFEYAKDAAKKSLESAEEAVEWSYQLQSCVLMGVAEVKLKQYHAAFNTFEKALDQARLQGDEKAEEALREALQDVNDRIVEEMRTKGPLNFPPDSRSDNFMTPMSRASTTVTDYQLQGLSRSRAEIAKMQADLGPRFRADYARTPAGYSEYSSILIPDDDGEASLTDSPRDHRELNIDLDRLRTESTMFGSALDLRDNIRSETFVSGKGKV</sequence>
<dbReference type="EMBL" id="CP111016">
    <property type="protein sequence ID" value="WAR06390.1"/>
    <property type="molecule type" value="Genomic_DNA"/>
</dbReference>
<feature type="repeat" description="TPR" evidence="4">
    <location>
        <begin position="238"/>
        <end position="271"/>
    </location>
</feature>
<dbReference type="SMART" id="SM00028">
    <property type="entry name" value="TPR"/>
    <property type="match status" value="6"/>
</dbReference>
<gene>
    <name evidence="6" type="ORF">MAR_021759</name>
</gene>
<dbReference type="Proteomes" id="UP001164746">
    <property type="component" value="Chromosome 5"/>
</dbReference>
<feature type="region of interest" description="Disordered" evidence="5">
    <location>
        <begin position="497"/>
        <end position="552"/>
    </location>
</feature>
<feature type="region of interest" description="Disordered" evidence="5">
    <location>
        <begin position="1"/>
        <end position="191"/>
    </location>
</feature>
<dbReference type="PROSITE" id="PS50005">
    <property type="entry name" value="TPR"/>
    <property type="match status" value="2"/>
</dbReference>
<dbReference type="Pfam" id="PF13424">
    <property type="entry name" value="TPR_12"/>
    <property type="match status" value="1"/>
</dbReference>
<dbReference type="Gene3D" id="1.25.40.10">
    <property type="entry name" value="Tetratricopeptide repeat domain"/>
    <property type="match status" value="3"/>
</dbReference>
<evidence type="ECO:0000256" key="1">
    <source>
        <dbReference type="ARBA" id="ARBA00004430"/>
    </source>
</evidence>
<dbReference type="Pfam" id="PF13181">
    <property type="entry name" value="TPR_8"/>
    <property type="match status" value="1"/>
</dbReference>
<feature type="region of interest" description="Disordered" evidence="5">
    <location>
        <begin position="580"/>
        <end position="652"/>
    </location>
</feature>
<dbReference type="SUPFAM" id="SSF48452">
    <property type="entry name" value="TPR-like"/>
    <property type="match status" value="2"/>
</dbReference>
<evidence type="ECO:0000256" key="5">
    <source>
        <dbReference type="SAM" id="MobiDB-lite"/>
    </source>
</evidence>
<feature type="compositionally biased region" description="Polar residues" evidence="5">
    <location>
        <begin position="97"/>
        <end position="128"/>
    </location>
</feature>
<dbReference type="PANTHER" id="PTHR23040:SF2">
    <property type="entry name" value="OUTER DYNEIN ARM-DOCKING COMPLEX SUBUNIT 4"/>
    <property type="match status" value="1"/>
</dbReference>
<reference evidence="6" key="1">
    <citation type="submission" date="2022-11" db="EMBL/GenBank/DDBJ databases">
        <title>Centuries of genome instability and evolution in soft-shell clam transmissible cancer (bioRxiv).</title>
        <authorList>
            <person name="Hart S.F.M."/>
            <person name="Yonemitsu M.A."/>
            <person name="Giersch R.M."/>
            <person name="Beal B.F."/>
            <person name="Arriagada G."/>
            <person name="Davis B.W."/>
            <person name="Ostrander E.A."/>
            <person name="Goff S.P."/>
            <person name="Metzger M.J."/>
        </authorList>
    </citation>
    <scope>NUCLEOTIDE SEQUENCE</scope>
    <source>
        <strain evidence="6">MELC-2E11</strain>
        <tissue evidence="6">Siphon/mantle</tissue>
    </source>
</reference>
<evidence type="ECO:0000256" key="4">
    <source>
        <dbReference type="PROSITE-ProRule" id="PRU00339"/>
    </source>
</evidence>
<feature type="compositionally biased region" description="Pro residues" evidence="5">
    <location>
        <begin position="368"/>
        <end position="385"/>
    </location>
</feature>